<reference evidence="7 8" key="1">
    <citation type="submission" date="2024-12" db="EMBL/GenBank/DDBJ databases">
        <title>The unique morphological basis and parallel evolutionary history of personate flowers in Penstemon.</title>
        <authorList>
            <person name="Depatie T.H."/>
            <person name="Wessinger C.A."/>
        </authorList>
    </citation>
    <scope>NUCLEOTIDE SEQUENCE [LARGE SCALE GENOMIC DNA]</scope>
    <source>
        <strain evidence="7">WTNN_2</strain>
        <tissue evidence="7">Leaf</tissue>
    </source>
</reference>
<evidence type="ECO:0000256" key="5">
    <source>
        <dbReference type="SAM" id="MobiDB-lite"/>
    </source>
</evidence>
<keyword evidence="3" id="KW-0862">Zinc</keyword>
<dbReference type="InterPro" id="IPR038508">
    <property type="entry name" value="ArfGAP_dom_sf"/>
</dbReference>
<accession>A0ABD3TXJ9</accession>
<keyword evidence="1" id="KW-0479">Metal-binding</keyword>
<comment type="caution">
    <text evidence="7">The sequence shown here is derived from an EMBL/GenBank/DDBJ whole genome shotgun (WGS) entry which is preliminary data.</text>
</comment>
<feature type="compositionally biased region" description="Basic and acidic residues" evidence="5">
    <location>
        <begin position="122"/>
        <end position="132"/>
    </location>
</feature>
<evidence type="ECO:0000313" key="8">
    <source>
        <dbReference type="Proteomes" id="UP001634393"/>
    </source>
</evidence>
<dbReference type="PRINTS" id="PR00405">
    <property type="entry name" value="REVINTRACTNG"/>
</dbReference>
<dbReference type="FunFam" id="1.10.220.150:FF:000005">
    <property type="entry name" value="Arf-GAP domain and FG repeat-containing protein 1"/>
    <property type="match status" value="1"/>
</dbReference>
<dbReference type="PANTHER" id="PTHR46085:SF4">
    <property type="entry name" value="ADP-RIBOSYLATION FACTOR GTPASE-ACTIVATING PROTEIN AGD14-RELATED"/>
    <property type="match status" value="1"/>
</dbReference>
<dbReference type="Gene3D" id="1.10.220.150">
    <property type="entry name" value="Arf GTPase activating protein"/>
    <property type="match status" value="1"/>
</dbReference>
<dbReference type="InterPro" id="IPR044820">
    <property type="entry name" value="AGD14-like"/>
</dbReference>
<name>A0ABD3TXJ9_9LAMI</name>
<dbReference type="GO" id="GO:0008270">
    <property type="term" value="F:zinc ion binding"/>
    <property type="evidence" value="ECO:0007669"/>
    <property type="project" value="UniProtKB-KW"/>
</dbReference>
<keyword evidence="8" id="KW-1185">Reference proteome</keyword>
<evidence type="ECO:0000256" key="1">
    <source>
        <dbReference type="ARBA" id="ARBA00022723"/>
    </source>
</evidence>
<dbReference type="SUPFAM" id="SSF57863">
    <property type="entry name" value="ArfGap/RecO-like zinc finger"/>
    <property type="match status" value="1"/>
</dbReference>
<evidence type="ECO:0000256" key="3">
    <source>
        <dbReference type="ARBA" id="ARBA00022833"/>
    </source>
</evidence>
<dbReference type="SMART" id="SM00105">
    <property type="entry name" value="ArfGap"/>
    <property type="match status" value="1"/>
</dbReference>
<keyword evidence="2 4" id="KW-0863">Zinc-finger</keyword>
<dbReference type="CDD" id="cd08838">
    <property type="entry name" value="ArfGap_AGFG"/>
    <property type="match status" value="1"/>
</dbReference>
<dbReference type="EMBL" id="JBJXBP010000003">
    <property type="protein sequence ID" value="KAL3841103.1"/>
    <property type="molecule type" value="Genomic_DNA"/>
</dbReference>
<gene>
    <name evidence="7" type="ORF">ACJIZ3_025694</name>
</gene>
<evidence type="ECO:0000256" key="4">
    <source>
        <dbReference type="PROSITE-ProRule" id="PRU00288"/>
    </source>
</evidence>
<proteinExistence type="predicted"/>
<evidence type="ECO:0000313" key="7">
    <source>
        <dbReference type="EMBL" id="KAL3841103.1"/>
    </source>
</evidence>
<evidence type="ECO:0000259" key="6">
    <source>
        <dbReference type="PROSITE" id="PS50115"/>
    </source>
</evidence>
<feature type="compositionally biased region" description="Polar residues" evidence="5">
    <location>
        <begin position="264"/>
        <end position="305"/>
    </location>
</feature>
<feature type="compositionally biased region" description="Low complexity" evidence="5">
    <location>
        <begin position="149"/>
        <end position="159"/>
    </location>
</feature>
<dbReference type="AlphaFoldDB" id="A0ABD3TXJ9"/>
<protein>
    <recommendedName>
        <fullName evidence="6">Arf-GAP domain-containing protein</fullName>
    </recommendedName>
</protein>
<organism evidence="7 8">
    <name type="scientific">Penstemon smallii</name>
    <dbReference type="NCBI Taxonomy" id="265156"/>
    <lineage>
        <taxon>Eukaryota</taxon>
        <taxon>Viridiplantae</taxon>
        <taxon>Streptophyta</taxon>
        <taxon>Embryophyta</taxon>
        <taxon>Tracheophyta</taxon>
        <taxon>Spermatophyta</taxon>
        <taxon>Magnoliopsida</taxon>
        <taxon>eudicotyledons</taxon>
        <taxon>Gunneridae</taxon>
        <taxon>Pentapetalae</taxon>
        <taxon>asterids</taxon>
        <taxon>lamiids</taxon>
        <taxon>Lamiales</taxon>
        <taxon>Plantaginaceae</taxon>
        <taxon>Cheloneae</taxon>
        <taxon>Penstemon</taxon>
    </lineage>
</organism>
<dbReference type="InterPro" id="IPR001164">
    <property type="entry name" value="ArfGAP_dom"/>
</dbReference>
<dbReference type="PANTHER" id="PTHR46085">
    <property type="entry name" value="ARFGAP/RECO-RELATED"/>
    <property type="match status" value="1"/>
</dbReference>
<evidence type="ECO:0000256" key="2">
    <source>
        <dbReference type="ARBA" id="ARBA00022771"/>
    </source>
</evidence>
<feature type="domain" description="Arf-GAP" evidence="6">
    <location>
        <begin position="11"/>
        <end position="129"/>
    </location>
</feature>
<dbReference type="Pfam" id="PF01412">
    <property type="entry name" value="ArfGap"/>
    <property type="match status" value="1"/>
</dbReference>
<sequence length="698" mass="76475">MSSKREEERNEKIIRGLMKLPPNRRCINCNSLGPQYVCTNFWTFVCMTCSGIHREFTHRVKSVSMAKFTSQEVDSLQKGGNQRARELYLKTWDPQRHRLPDNSNADKVREFIKNVYENKKYALENSSDRPPRDPQGLRNHEDETRRASSYHSYSQSPPYDFQYEERRYGKHTPTLTRKPGSDRGLYEGKLSSFLSPSRFSDHANDDRFTNEGSHPRASDYSISSGGDPFRSDVLSPTSRRDTGSPFSETSRDISSEVPQHHTALHNSEANYSNNGGKVSHPQGNASPRSFGSFDSNSMSFKSVNSMPDVASKPEPYAEISHERPSSFPSLTSSAGTNNSVDLFGAPFAAQNSTSTPPTISNSQFLGLSTLTQSVDLFQQYPISSVSKFTEQQPSHIQQTSSVDLFSAQTQQQSATSAHGKTSDEVMPNNGGWATFDMAQKFVPMGFENSAPATVSSSGENISGNFNPFSLDQSFYSAVHEPASSSHTSWHEGLQNVETVTKNPPIWNAFEDSTAPQPIQNVVNINEQAVQHCASDADKSLGYGVYEVLNTNGNVRSQGESEPPSSSLSSHFSMALHEFSMIPAVAGGVHSLATDHKPSNNPFDLPYDSDMGSGNMSQFWDMSSLQATLPNAQSPASYVGDINQSWFPQNSIPSYVPGGVIFDHPTGSLGLIAGQTSSTQISNIHAQGPVASVGGNPFA</sequence>
<dbReference type="Proteomes" id="UP001634393">
    <property type="component" value="Unassembled WGS sequence"/>
</dbReference>
<feature type="region of interest" description="Disordered" evidence="5">
    <location>
        <begin position="122"/>
        <end position="333"/>
    </location>
</feature>
<dbReference type="InterPro" id="IPR037278">
    <property type="entry name" value="ARFGAP/RecO"/>
</dbReference>
<feature type="compositionally biased region" description="Basic and acidic residues" evidence="5">
    <location>
        <begin position="199"/>
        <end position="217"/>
    </location>
</feature>
<dbReference type="PROSITE" id="PS50115">
    <property type="entry name" value="ARFGAP"/>
    <property type="match status" value="1"/>
</dbReference>